<name>A0A556TLV1_BAGYA</name>
<proteinExistence type="predicted"/>
<dbReference type="AlphaFoldDB" id="A0A556TLV1"/>
<organism evidence="2 3">
    <name type="scientific">Bagarius yarrelli</name>
    <name type="common">Goonch</name>
    <name type="synonym">Bagrus yarrelli</name>
    <dbReference type="NCBI Taxonomy" id="175774"/>
    <lineage>
        <taxon>Eukaryota</taxon>
        <taxon>Metazoa</taxon>
        <taxon>Chordata</taxon>
        <taxon>Craniata</taxon>
        <taxon>Vertebrata</taxon>
        <taxon>Euteleostomi</taxon>
        <taxon>Actinopterygii</taxon>
        <taxon>Neopterygii</taxon>
        <taxon>Teleostei</taxon>
        <taxon>Ostariophysi</taxon>
        <taxon>Siluriformes</taxon>
        <taxon>Sisoridae</taxon>
        <taxon>Sisorinae</taxon>
        <taxon>Bagarius</taxon>
    </lineage>
</organism>
<feature type="region of interest" description="Disordered" evidence="1">
    <location>
        <begin position="134"/>
        <end position="157"/>
    </location>
</feature>
<accession>A0A556TLV1</accession>
<dbReference type="Proteomes" id="UP000319801">
    <property type="component" value="Unassembled WGS sequence"/>
</dbReference>
<evidence type="ECO:0000313" key="3">
    <source>
        <dbReference type="Proteomes" id="UP000319801"/>
    </source>
</evidence>
<evidence type="ECO:0000313" key="2">
    <source>
        <dbReference type="EMBL" id="TSK20143.1"/>
    </source>
</evidence>
<comment type="caution">
    <text evidence="2">The sequence shown here is derived from an EMBL/GenBank/DDBJ whole genome shotgun (WGS) entry which is preliminary data.</text>
</comment>
<reference evidence="2 3" key="1">
    <citation type="journal article" date="2019" name="Genome Biol. Evol.">
        <title>Whole-Genome Sequencing of the Giant Devil Catfish, Bagarius yarrelli.</title>
        <authorList>
            <person name="Jiang W."/>
            <person name="Lv Y."/>
            <person name="Cheng L."/>
            <person name="Yang K."/>
            <person name="Chao B."/>
            <person name="Wang X."/>
            <person name="Li Y."/>
            <person name="Pan X."/>
            <person name="You X."/>
            <person name="Zhang Y."/>
            <person name="Yang J."/>
            <person name="Li J."/>
            <person name="Zhang X."/>
            <person name="Liu S."/>
            <person name="Sun C."/>
            <person name="Yang J."/>
            <person name="Shi Q."/>
        </authorList>
    </citation>
    <scope>NUCLEOTIDE SEQUENCE [LARGE SCALE GENOMIC DNA]</scope>
    <source>
        <strain evidence="2">JWS20170419001</strain>
        <tissue evidence="2">Muscle</tissue>
    </source>
</reference>
<protein>
    <submittedName>
        <fullName evidence="2">Uncharacterized protein</fullName>
    </submittedName>
</protein>
<gene>
    <name evidence="2" type="ORF">Baya_1691</name>
</gene>
<evidence type="ECO:0000256" key="1">
    <source>
        <dbReference type="SAM" id="MobiDB-lite"/>
    </source>
</evidence>
<feature type="compositionally biased region" description="Polar residues" evidence="1">
    <location>
        <begin position="137"/>
        <end position="157"/>
    </location>
</feature>
<keyword evidence="3" id="KW-1185">Reference proteome</keyword>
<dbReference type="EMBL" id="VCAZ01000005">
    <property type="protein sequence ID" value="TSK20143.1"/>
    <property type="molecule type" value="Genomic_DNA"/>
</dbReference>
<sequence>MMREKRMNEDGHVYQLLQIQFASRESMHVITGEKGVFGGLVGRRAAAWRWEREEGEDAQAHPNSLLCGETINASALSFMVREAAALRLFPAPTNSPLSAVCHLADGSAWTDEVFSTDPRAFIKKIYDRACTHDELDSTSPSSIHLGQTQRPRSFLLQ</sequence>